<accession>A0A8J7J4D5</accession>
<reference evidence="8" key="1">
    <citation type="submission" date="2020-12" db="EMBL/GenBank/DDBJ databases">
        <title>Geomonas sp. Red875, isolated from river sediment.</title>
        <authorList>
            <person name="Xu Z."/>
            <person name="Zhang Z."/>
            <person name="Masuda Y."/>
            <person name="Itoh H."/>
            <person name="Senoo K."/>
        </authorList>
    </citation>
    <scope>NUCLEOTIDE SEQUENCE</scope>
    <source>
        <strain evidence="8">Red875</strain>
    </source>
</reference>
<protein>
    <submittedName>
        <fullName evidence="8">Cytochrome c biogenesis protein CcsA</fullName>
    </submittedName>
</protein>
<dbReference type="GO" id="GO:0020037">
    <property type="term" value="F:heme binding"/>
    <property type="evidence" value="ECO:0007669"/>
    <property type="project" value="InterPro"/>
</dbReference>
<feature type="transmembrane region" description="Helical" evidence="6">
    <location>
        <begin position="210"/>
        <end position="233"/>
    </location>
</feature>
<dbReference type="GO" id="GO:0017004">
    <property type="term" value="P:cytochrome complex assembly"/>
    <property type="evidence" value="ECO:0007669"/>
    <property type="project" value="UniProtKB-KW"/>
</dbReference>
<comment type="caution">
    <text evidence="8">The sequence shown here is derived from an EMBL/GenBank/DDBJ whole genome shotgun (WGS) entry which is preliminary data.</text>
</comment>
<keyword evidence="4 6" id="KW-1133">Transmembrane helix</keyword>
<keyword evidence="5 6" id="KW-0472">Membrane</keyword>
<proteinExistence type="predicted"/>
<dbReference type="InterPro" id="IPR002541">
    <property type="entry name" value="Cyt_c_assembly"/>
</dbReference>
<evidence type="ECO:0000256" key="3">
    <source>
        <dbReference type="ARBA" id="ARBA00022748"/>
    </source>
</evidence>
<sequence length="239" mass="26966">MIWVYYACIPLYFFGSFRWPLLVAGLALELVYLAGRGLTLGRLPLIGPQDTLAFFSCSVALMSIPFVFSRELRGNRSFSWGCGLMAGLFALLSLPFPTLNMPLPPVLDTYWFELHVALAFFAYALFGVAALLGGMYLNGGGRNLLDLQYRAALVGYTMFSLSMISGGIWGYYAWGTYWLWTAKELWTSILWLYYSMYLHLRIKGPAWDKAFAWIGIAGFLVTLFTYLGVSMLMRSSHSF</sequence>
<evidence type="ECO:0000256" key="6">
    <source>
        <dbReference type="SAM" id="Phobius"/>
    </source>
</evidence>
<keyword evidence="9" id="KW-1185">Reference proteome</keyword>
<evidence type="ECO:0000313" key="8">
    <source>
        <dbReference type="EMBL" id="MBJ6725698.1"/>
    </source>
</evidence>
<feature type="transmembrane region" description="Helical" evidence="6">
    <location>
        <begin position="12"/>
        <end position="32"/>
    </location>
</feature>
<evidence type="ECO:0000256" key="4">
    <source>
        <dbReference type="ARBA" id="ARBA00022989"/>
    </source>
</evidence>
<comment type="subcellular location">
    <subcellularLocation>
        <location evidence="1">Membrane</location>
        <topology evidence="1">Multi-pass membrane protein</topology>
    </subcellularLocation>
</comment>
<feature type="transmembrane region" description="Helical" evidence="6">
    <location>
        <begin position="52"/>
        <end position="69"/>
    </location>
</feature>
<evidence type="ECO:0000313" key="9">
    <source>
        <dbReference type="Proteomes" id="UP000636888"/>
    </source>
</evidence>
<evidence type="ECO:0000256" key="2">
    <source>
        <dbReference type="ARBA" id="ARBA00022692"/>
    </source>
</evidence>
<dbReference type="EMBL" id="JAEMHM010000010">
    <property type="protein sequence ID" value="MBJ6725698.1"/>
    <property type="molecule type" value="Genomic_DNA"/>
</dbReference>
<feature type="transmembrane region" description="Helical" evidence="6">
    <location>
        <begin position="149"/>
        <end position="171"/>
    </location>
</feature>
<dbReference type="Pfam" id="PF01578">
    <property type="entry name" value="Cytochrom_C_asm"/>
    <property type="match status" value="1"/>
</dbReference>
<dbReference type="RefSeq" id="WP_199384589.1">
    <property type="nucleotide sequence ID" value="NZ_JAEMHM010000010.1"/>
</dbReference>
<dbReference type="PANTHER" id="PTHR30071">
    <property type="entry name" value="HEME EXPORTER PROTEIN C"/>
    <property type="match status" value="1"/>
</dbReference>
<name>A0A8J7J4D5_9BACT</name>
<feature type="domain" description="Cytochrome c assembly protein" evidence="7">
    <location>
        <begin position="55"/>
        <end position="233"/>
    </location>
</feature>
<feature type="transmembrane region" description="Helical" evidence="6">
    <location>
        <begin position="177"/>
        <end position="198"/>
    </location>
</feature>
<dbReference type="PANTHER" id="PTHR30071:SF1">
    <property type="entry name" value="CYTOCHROME B_B6 PROTEIN-RELATED"/>
    <property type="match status" value="1"/>
</dbReference>
<keyword evidence="3" id="KW-0201">Cytochrome c-type biogenesis</keyword>
<dbReference type="InterPro" id="IPR045062">
    <property type="entry name" value="Cyt_c_biogenesis_CcsA/CcmC"/>
</dbReference>
<feature type="transmembrane region" description="Helical" evidence="6">
    <location>
        <begin position="116"/>
        <end position="137"/>
    </location>
</feature>
<evidence type="ECO:0000259" key="7">
    <source>
        <dbReference type="Pfam" id="PF01578"/>
    </source>
</evidence>
<gene>
    <name evidence="8" type="primary">ccsA</name>
    <name evidence="8" type="ORF">JFN93_13340</name>
</gene>
<evidence type="ECO:0000256" key="1">
    <source>
        <dbReference type="ARBA" id="ARBA00004141"/>
    </source>
</evidence>
<keyword evidence="2 6" id="KW-0812">Transmembrane</keyword>
<feature type="transmembrane region" description="Helical" evidence="6">
    <location>
        <begin position="78"/>
        <end position="96"/>
    </location>
</feature>
<evidence type="ECO:0000256" key="5">
    <source>
        <dbReference type="ARBA" id="ARBA00023136"/>
    </source>
</evidence>
<dbReference type="Proteomes" id="UP000636888">
    <property type="component" value="Unassembled WGS sequence"/>
</dbReference>
<dbReference type="AlphaFoldDB" id="A0A8J7J4D5"/>
<dbReference type="GO" id="GO:0005886">
    <property type="term" value="C:plasma membrane"/>
    <property type="evidence" value="ECO:0007669"/>
    <property type="project" value="TreeGrafter"/>
</dbReference>
<organism evidence="8 9">
    <name type="scientific">Geomesophilobacter sediminis</name>
    <dbReference type="NCBI Taxonomy" id="2798584"/>
    <lineage>
        <taxon>Bacteria</taxon>
        <taxon>Pseudomonadati</taxon>
        <taxon>Thermodesulfobacteriota</taxon>
        <taxon>Desulfuromonadia</taxon>
        <taxon>Geobacterales</taxon>
        <taxon>Geobacteraceae</taxon>
        <taxon>Geomesophilobacter</taxon>
    </lineage>
</organism>